<comment type="caution">
    <text evidence="1">The sequence shown here is derived from an EMBL/GenBank/DDBJ whole genome shotgun (WGS) entry which is preliminary data.</text>
</comment>
<dbReference type="VEuPathDB" id="FungiDB:FUN_014457"/>
<protein>
    <submittedName>
        <fullName evidence="1">Uncharacterized protein</fullName>
    </submittedName>
</protein>
<dbReference type="AlphaFoldDB" id="A0A2N0QZA7"/>
<dbReference type="EMBL" id="LLXH01002186">
    <property type="protein sequence ID" value="PKC56330.1"/>
    <property type="molecule type" value="Genomic_DNA"/>
</dbReference>
<reference evidence="1 2" key="1">
    <citation type="submission" date="2017-10" db="EMBL/GenBank/DDBJ databases">
        <title>Extensive intraspecific genome diversity in a model arbuscular mycorrhizal fungus.</title>
        <authorList>
            <person name="Chen E.C.H."/>
            <person name="Morin E."/>
            <person name="Baudet D."/>
            <person name="Noel J."/>
            <person name="Ndikumana S."/>
            <person name="Charron P."/>
            <person name="St-Onge C."/>
            <person name="Giorgi J."/>
            <person name="Grigoriev I.V."/>
            <person name="Roux C."/>
            <person name="Martin F.M."/>
            <person name="Corradi N."/>
        </authorList>
    </citation>
    <scope>NUCLEOTIDE SEQUENCE [LARGE SCALE GENOMIC DNA]</scope>
    <source>
        <strain evidence="1 2">A1</strain>
    </source>
</reference>
<name>A0A2N0QZA7_9GLOM</name>
<feature type="non-terminal residue" evidence="1">
    <location>
        <position position="1"/>
    </location>
</feature>
<evidence type="ECO:0000313" key="2">
    <source>
        <dbReference type="Proteomes" id="UP000232688"/>
    </source>
</evidence>
<organism evidence="1 2">
    <name type="scientific">Rhizophagus irregularis</name>
    <dbReference type="NCBI Taxonomy" id="588596"/>
    <lineage>
        <taxon>Eukaryota</taxon>
        <taxon>Fungi</taxon>
        <taxon>Fungi incertae sedis</taxon>
        <taxon>Mucoromycota</taxon>
        <taxon>Glomeromycotina</taxon>
        <taxon>Glomeromycetes</taxon>
        <taxon>Glomerales</taxon>
        <taxon>Glomeraceae</taxon>
        <taxon>Rhizophagus</taxon>
    </lineage>
</organism>
<dbReference type="Proteomes" id="UP000232688">
    <property type="component" value="Unassembled WGS sequence"/>
</dbReference>
<proteinExistence type="predicted"/>
<accession>A0A2N0QZA7</accession>
<reference evidence="1 2" key="2">
    <citation type="submission" date="2017-10" db="EMBL/GenBank/DDBJ databases">
        <title>Genome analyses suggest a sexual origin of heterokaryosis in a supposedly ancient asexual fungus.</title>
        <authorList>
            <person name="Corradi N."/>
            <person name="Sedzielewska K."/>
            <person name="Noel J."/>
            <person name="Charron P."/>
            <person name="Farinelli L."/>
            <person name="Marton T."/>
            <person name="Kruger M."/>
            <person name="Pelin A."/>
            <person name="Brachmann A."/>
            <person name="Corradi N."/>
        </authorList>
    </citation>
    <scope>NUCLEOTIDE SEQUENCE [LARGE SCALE GENOMIC DNA]</scope>
    <source>
        <strain evidence="1 2">A1</strain>
    </source>
</reference>
<dbReference type="VEuPathDB" id="FungiDB:RhiirA1_474158"/>
<evidence type="ECO:0000313" key="1">
    <source>
        <dbReference type="EMBL" id="PKC56330.1"/>
    </source>
</evidence>
<gene>
    <name evidence="1" type="ORF">RhiirA1_474158</name>
</gene>
<sequence>RSEVHEAQSSKSSLNVITISEDEPESALYDDAPDDFSVSEQPQLKDKPFKLDCSAIIDNSTKIYKDSRKIEVSRLTNKKRVLPTSSKNKCQ</sequence>